<feature type="transmembrane region" description="Helical" evidence="2">
    <location>
        <begin position="16"/>
        <end position="37"/>
    </location>
</feature>
<dbReference type="RefSeq" id="WP_143690380.1">
    <property type="nucleotide sequence ID" value="NZ_FTNT01000008.1"/>
</dbReference>
<dbReference type="STRING" id="1344003.SAMN05445060_2780"/>
<organism evidence="3 4">
    <name type="scientific">Williamsia sterculiae</name>
    <dbReference type="NCBI Taxonomy" id="1344003"/>
    <lineage>
        <taxon>Bacteria</taxon>
        <taxon>Bacillati</taxon>
        <taxon>Actinomycetota</taxon>
        <taxon>Actinomycetes</taxon>
        <taxon>Mycobacteriales</taxon>
        <taxon>Nocardiaceae</taxon>
        <taxon>Williamsia</taxon>
    </lineage>
</organism>
<keyword evidence="2" id="KW-0812">Transmembrane</keyword>
<evidence type="ECO:0000313" key="4">
    <source>
        <dbReference type="Proteomes" id="UP000186218"/>
    </source>
</evidence>
<name>A0A1N7GH34_9NOCA</name>
<keyword evidence="2" id="KW-1133">Transmembrane helix</keyword>
<feature type="region of interest" description="Disordered" evidence="1">
    <location>
        <begin position="42"/>
        <end position="126"/>
    </location>
</feature>
<dbReference type="Proteomes" id="UP000186218">
    <property type="component" value="Unassembled WGS sequence"/>
</dbReference>
<feature type="compositionally biased region" description="Basic and acidic residues" evidence="1">
    <location>
        <begin position="50"/>
        <end position="126"/>
    </location>
</feature>
<gene>
    <name evidence="3" type="ORF">SAMN05445060_2780</name>
</gene>
<dbReference type="AlphaFoldDB" id="A0A1N7GH34"/>
<keyword evidence="2" id="KW-0472">Membrane</keyword>
<keyword evidence="4" id="KW-1185">Reference proteome</keyword>
<sequence>MLLARIDIDMNANHPVLGPVVLIIFIGLIALFVWSGSDTANRRSNRRYKEKQQRERDRKEAEEASRLEALRKQNQEREAKRERERQAKWEAERPEREAQAAREEAERADHERLRREQQKRDDRHSAENLYAEAIDKIAELILSVRSAYSTLDETHRHYSATAFAPFWVSCKQSEKDIDVVARNAIALYDCAKRYATLVNTTEAELPPFLNLVPFLDVAASTVGSLHDELSTIMYEGERRYEFADILQQMKTRQELQKGFSSVVHGLDTVRQTLMVSTAIITNSINDLNRTIVDQSSYTRGVIAQSQNDMRQASAAANGEMSLAMRQHGETSKKQLHVLQSIKRRM</sequence>
<evidence type="ECO:0000256" key="1">
    <source>
        <dbReference type="SAM" id="MobiDB-lite"/>
    </source>
</evidence>
<evidence type="ECO:0000313" key="3">
    <source>
        <dbReference type="EMBL" id="SIS11904.1"/>
    </source>
</evidence>
<dbReference type="EMBL" id="FTNT01000008">
    <property type="protein sequence ID" value="SIS11904.1"/>
    <property type="molecule type" value="Genomic_DNA"/>
</dbReference>
<protein>
    <submittedName>
        <fullName evidence="3">Uncharacterized protein</fullName>
    </submittedName>
</protein>
<accession>A0A1N7GH34</accession>
<proteinExistence type="predicted"/>
<evidence type="ECO:0000256" key="2">
    <source>
        <dbReference type="SAM" id="Phobius"/>
    </source>
</evidence>
<reference evidence="3 4" key="1">
    <citation type="submission" date="2017-01" db="EMBL/GenBank/DDBJ databases">
        <authorList>
            <person name="Mah S.A."/>
            <person name="Swanson W.J."/>
            <person name="Moy G.W."/>
            <person name="Vacquier V.D."/>
        </authorList>
    </citation>
    <scope>NUCLEOTIDE SEQUENCE [LARGE SCALE GENOMIC DNA]</scope>
    <source>
        <strain evidence="3 4">CPCC 203464</strain>
    </source>
</reference>